<dbReference type="SMART" id="SM00233">
    <property type="entry name" value="PH"/>
    <property type="match status" value="1"/>
</dbReference>
<comment type="similarity">
    <text evidence="1">Belongs to the OSBP family.</text>
</comment>
<name>S8EIQ6_FOMSC</name>
<evidence type="ECO:0000256" key="2">
    <source>
        <dbReference type="ARBA" id="ARBA00022448"/>
    </source>
</evidence>
<organism evidence="7 8">
    <name type="scientific">Fomitopsis schrenkii</name>
    <name type="common">Brown rot fungus</name>
    <dbReference type="NCBI Taxonomy" id="2126942"/>
    <lineage>
        <taxon>Eukaryota</taxon>
        <taxon>Fungi</taxon>
        <taxon>Dikarya</taxon>
        <taxon>Basidiomycota</taxon>
        <taxon>Agaricomycotina</taxon>
        <taxon>Agaricomycetes</taxon>
        <taxon>Polyporales</taxon>
        <taxon>Fomitopsis</taxon>
    </lineage>
</organism>
<dbReference type="Gene3D" id="2.30.29.30">
    <property type="entry name" value="Pleckstrin-homology domain (PH domain)/Phosphotyrosine-binding domain (PTB)"/>
    <property type="match status" value="1"/>
</dbReference>
<feature type="compositionally biased region" description="Low complexity" evidence="5">
    <location>
        <begin position="357"/>
        <end position="366"/>
    </location>
</feature>
<dbReference type="CDD" id="cd13289">
    <property type="entry name" value="PH_Osh3p_yeast"/>
    <property type="match status" value="1"/>
</dbReference>
<dbReference type="InterPro" id="IPR000648">
    <property type="entry name" value="Oxysterol-bd"/>
</dbReference>
<feature type="compositionally biased region" description="Polar residues" evidence="5">
    <location>
        <begin position="324"/>
        <end position="335"/>
    </location>
</feature>
<dbReference type="PANTHER" id="PTHR10972">
    <property type="entry name" value="OXYSTEROL-BINDING PROTEIN-RELATED"/>
    <property type="match status" value="1"/>
</dbReference>
<dbReference type="InParanoid" id="S8EIQ6"/>
<protein>
    <recommendedName>
        <fullName evidence="6">PH domain-containing protein</fullName>
    </recommendedName>
</protein>
<evidence type="ECO:0000313" key="7">
    <source>
        <dbReference type="EMBL" id="EPT04168.1"/>
    </source>
</evidence>
<dbReference type="AlphaFoldDB" id="S8EIQ6"/>
<reference evidence="7 8" key="1">
    <citation type="journal article" date="2012" name="Science">
        <title>The Paleozoic origin of enzymatic lignin decomposition reconstructed from 31 fungal genomes.</title>
        <authorList>
            <person name="Floudas D."/>
            <person name="Binder M."/>
            <person name="Riley R."/>
            <person name="Barry K."/>
            <person name="Blanchette R.A."/>
            <person name="Henrissat B."/>
            <person name="Martinez A.T."/>
            <person name="Otillar R."/>
            <person name="Spatafora J.W."/>
            <person name="Yadav J.S."/>
            <person name="Aerts A."/>
            <person name="Benoit I."/>
            <person name="Boyd A."/>
            <person name="Carlson A."/>
            <person name="Copeland A."/>
            <person name="Coutinho P.M."/>
            <person name="de Vries R.P."/>
            <person name="Ferreira P."/>
            <person name="Findley K."/>
            <person name="Foster B."/>
            <person name="Gaskell J."/>
            <person name="Glotzer D."/>
            <person name="Gorecki P."/>
            <person name="Heitman J."/>
            <person name="Hesse C."/>
            <person name="Hori C."/>
            <person name="Igarashi K."/>
            <person name="Jurgens J.A."/>
            <person name="Kallen N."/>
            <person name="Kersten P."/>
            <person name="Kohler A."/>
            <person name="Kuees U."/>
            <person name="Kumar T.K.A."/>
            <person name="Kuo A."/>
            <person name="LaButti K."/>
            <person name="Larrondo L.F."/>
            <person name="Lindquist E."/>
            <person name="Ling A."/>
            <person name="Lombard V."/>
            <person name="Lucas S."/>
            <person name="Lundell T."/>
            <person name="Martin R."/>
            <person name="McLaughlin D.J."/>
            <person name="Morgenstern I."/>
            <person name="Morin E."/>
            <person name="Murat C."/>
            <person name="Nagy L.G."/>
            <person name="Nolan M."/>
            <person name="Ohm R.A."/>
            <person name="Patyshakuliyeva A."/>
            <person name="Rokas A."/>
            <person name="Ruiz-Duenas F.J."/>
            <person name="Sabat G."/>
            <person name="Salamov A."/>
            <person name="Samejima M."/>
            <person name="Schmutz J."/>
            <person name="Slot J.C."/>
            <person name="St John F."/>
            <person name="Stenlid J."/>
            <person name="Sun H."/>
            <person name="Sun S."/>
            <person name="Syed K."/>
            <person name="Tsang A."/>
            <person name="Wiebenga A."/>
            <person name="Young D."/>
            <person name="Pisabarro A."/>
            <person name="Eastwood D.C."/>
            <person name="Martin F."/>
            <person name="Cullen D."/>
            <person name="Grigoriev I.V."/>
            <person name="Hibbett D.S."/>
        </authorList>
    </citation>
    <scope>NUCLEOTIDE SEQUENCE</scope>
    <source>
        <strain evidence="8">FP-58527</strain>
    </source>
</reference>
<feature type="compositionally biased region" description="Basic and acidic residues" evidence="5">
    <location>
        <begin position="162"/>
        <end position="175"/>
    </location>
</feature>
<dbReference type="STRING" id="743788.S8EIQ6"/>
<dbReference type="GO" id="GO:0006897">
    <property type="term" value="P:endocytosis"/>
    <property type="evidence" value="ECO:0007669"/>
    <property type="project" value="TreeGrafter"/>
</dbReference>
<dbReference type="GO" id="GO:0034727">
    <property type="term" value="P:piecemeal microautophagy of the nucleus"/>
    <property type="evidence" value="ECO:0007669"/>
    <property type="project" value="TreeGrafter"/>
</dbReference>
<evidence type="ECO:0000256" key="1">
    <source>
        <dbReference type="ARBA" id="ARBA00008842"/>
    </source>
</evidence>
<dbReference type="GO" id="GO:0032541">
    <property type="term" value="C:cortical endoplasmic reticulum"/>
    <property type="evidence" value="ECO:0007669"/>
    <property type="project" value="TreeGrafter"/>
</dbReference>
<gene>
    <name evidence="7" type="ORF">FOMPIDRAFT_1027961</name>
</gene>
<feature type="compositionally biased region" description="Acidic residues" evidence="5">
    <location>
        <begin position="342"/>
        <end position="356"/>
    </location>
</feature>
<dbReference type="GO" id="GO:0120009">
    <property type="term" value="P:intermembrane lipid transfer"/>
    <property type="evidence" value="ECO:0007669"/>
    <property type="project" value="UniProtKB-ARBA"/>
</dbReference>
<dbReference type="SUPFAM" id="SSF144000">
    <property type="entry name" value="Oxysterol-binding protein-like"/>
    <property type="match status" value="1"/>
</dbReference>
<feature type="domain" description="PH" evidence="6">
    <location>
        <begin position="3"/>
        <end position="95"/>
    </location>
</feature>
<sequence length="735" mass="81847">MDHVFCEGWVLKKRRKKMQGFARRYFKLQQSGWLSYSFEPGQPDRDEIFLPHAAISSTPGRRDIHVDDGHTTFHIKCLTAEDFTKWMSAFRKFLAPKDGPTSPTLGRRSTIRSLRTPQLGGLGKAGPIVEEMGNTINELQTLVSAWQAESLKRRSGSIRSKAGGEKRDRSKEHGGSHVLGFLKKAAPHHQQPSTSRDSNQEEASDAGSASGANVQKIQDVLDNLKHQHAALTRILPAHSTLDLVHSPMAGTSLAPTSEEDGGQTPTTGTSLAQKFARMSVMSSNSGGSNSVWFDAPEPEGAEEFILGASPGEEGENSILDEGVQPNSPISQSDNMSGSDATTDADTDVESDTEAEITPETAPTSPAMSQEERQVVRRTELPSGPVGDEGSLFAVLKKNIGKDLSQVAMPVSFNEPLTLLQKCAEEIEYYDLFSQAAHSDDPVDRMCLIAAFAVSTYANTKQRTGRKGFNPMLTETYEEPRMRFIAEKVSHNPVILAYHAEGDCWELWATSSGKTKFWGKSLEIIPQGTTHLKLGDEHYQWKRPSSFMRNLMMGTKYLEHCGKMTIENTTSGSKCVLDFKEGGYWGPSNIVSGTVVSSFGKVQAQLEGKWDEQMALKLDSSHLRVLWRITPFPKNAPDLYGFTAFGITLNEITPDLEGRLPPTDSRLRTDVRALEEGDIDRAEEEKKRIEEMQRDRRKRGVEPKPRWFKPQGDEWVYVGGYWEQREHGWKDIQPLW</sequence>
<dbReference type="EMBL" id="KE504127">
    <property type="protein sequence ID" value="EPT04168.1"/>
    <property type="molecule type" value="Genomic_DNA"/>
</dbReference>
<dbReference type="GO" id="GO:0097038">
    <property type="term" value="C:perinuclear endoplasmic reticulum"/>
    <property type="evidence" value="ECO:0007669"/>
    <property type="project" value="TreeGrafter"/>
</dbReference>
<dbReference type="eggNOG" id="KOG1737">
    <property type="taxonomic scope" value="Eukaryota"/>
</dbReference>
<dbReference type="Pfam" id="PF01237">
    <property type="entry name" value="Oxysterol_BP"/>
    <property type="match status" value="1"/>
</dbReference>
<dbReference type="Proteomes" id="UP000015241">
    <property type="component" value="Unassembled WGS sequence"/>
</dbReference>
<dbReference type="GO" id="GO:0035621">
    <property type="term" value="P:ER to Golgi ceramide transport"/>
    <property type="evidence" value="ECO:0007669"/>
    <property type="project" value="TreeGrafter"/>
</dbReference>
<dbReference type="Gene3D" id="2.40.160.120">
    <property type="match status" value="1"/>
</dbReference>
<keyword evidence="8" id="KW-1185">Reference proteome</keyword>
<evidence type="ECO:0000256" key="4">
    <source>
        <dbReference type="ARBA" id="ARBA00023121"/>
    </source>
</evidence>
<feature type="compositionally biased region" description="Basic and acidic residues" evidence="5">
    <location>
        <begin position="369"/>
        <end position="379"/>
    </location>
</feature>
<dbReference type="GO" id="GO:0006887">
    <property type="term" value="P:exocytosis"/>
    <property type="evidence" value="ECO:0007669"/>
    <property type="project" value="TreeGrafter"/>
</dbReference>
<dbReference type="InterPro" id="IPR001849">
    <property type="entry name" value="PH_domain"/>
</dbReference>
<dbReference type="InterPro" id="IPR041680">
    <property type="entry name" value="PH_8"/>
</dbReference>
<dbReference type="GO" id="GO:0032934">
    <property type="term" value="F:sterol binding"/>
    <property type="evidence" value="ECO:0007669"/>
    <property type="project" value="TreeGrafter"/>
</dbReference>
<dbReference type="PROSITE" id="PS50003">
    <property type="entry name" value="PH_DOMAIN"/>
    <property type="match status" value="1"/>
</dbReference>
<keyword evidence="2" id="KW-0813">Transport</keyword>
<dbReference type="PANTHER" id="PTHR10972:SF203">
    <property type="entry name" value="OXYSTEROL-BINDING PROTEIN HOMOLOG 3"/>
    <property type="match status" value="1"/>
</dbReference>
<dbReference type="InterPro" id="IPR011993">
    <property type="entry name" value="PH-like_dom_sf"/>
</dbReference>
<dbReference type="SUPFAM" id="SSF50729">
    <property type="entry name" value="PH domain-like"/>
    <property type="match status" value="1"/>
</dbReference>
<proteinExistence type="inferred from homology"/>
<dbReference type="Gene3D" id="3.30.70.3490">
    <property type="match status" value="1"/>
</dbReference>
<dbReference type="Pfam" id="PF15409">
    <property type="entry name" value="PH_8"/>
    <property type="match status" value="1"/>
</dbReference>
<dbReference type="InterPro" id="IPR037239">
    <property type="entry name" value="OSBP_sf"/>
</dbReference>
<evidence type="ECO:0000313" key="8">
    <source>
        <dbReference type="Proteomes" id="UP000015241"/>
    </source>
</evidence>
<feature type="region of interest" description="Disordered" evidence="5">
    <location>
        <begin position="247"/>
        <end position="268"/>
    </location>
</feature>
<feature type="region of interest" description="Disordered" evidence="5">
    <location>
        <begin position="683"/>
        <end position="704"/>
    </location>
</feature>
<keyword evidence="3" id="KW-0445">Lipid transport</keyword>
<dbReference type="GO" id="GO:0005829">
    <property type="term" value="C:cytosol"/>
    <property type="evidence" value="ECO:0007669"/>
    <property type="project" value="TreeGrafter"/>
</dbReference>
<keyword evidence="4" id="KW-0446">Lipid-binding</keyword>
<feature type="region of interest" description="Disordered" evidence="5">
    <location>
        <begin position="97"/>
        <end position="127"/>
    </location>
</feature>
<dbReference type="FunCoup" id="S8EIQ6">
    <property type="interactions" value="120"/>
</dbReference>
<evidence type="ECO:0000256" key="5">
    <source>
        <dbReference type="SAM" id="MobiDB-lite"/>
    </source>
</evidence>
<dbReference type="FunFam" id="2.40.160.120:FF:000001">
    <property type="entry name" value="Oxysterol-binding protein"/>
    <property type="match status" value="1"/>
</dbReference>
<evidence type="ECO:0000259" key="6">
    <source>
        <dbReference type="PROSITE" id="PS50003"/>
    </source>
</evidence>
<feature type="region of interest" description="Disordered" evidence="5">
    <location>
        <begin position="153"/>
        <end position="211"/>
    </location>
</feature>
<dbReference type="GO" id="GO:0030011">
    <property type="term" value="P:maintenance of cell polarity"/>
    <property type="evidence" value="ECO:0007669"/>
    <property type="project" value="TreeGrafter"/>
</dbReference>
<dbReference type="GO" id="GO:0005886">
    <property type="term" value="C:plasma membrane"/>
    <property type="evidence" value="ECO:0007669"/>
    <property type="project" value="TreeGrafter"/>
</dbReference>
<accession>S8EIQ6</accession>
<dbReference type="HOGENOM" id="CLU_007105_4_0_1"/>
<feature type="region of interest" description="Disordered" evidence="5">
    <location>
        <begin position="308"/>
        <end position="387"/>
    </location>
</feature>
<dbReference type="OrthoDB" id="1854502at2759"/>
<evidence type="ECO:0000256" key="3">
    <source>
        <dbReference type="ARBA" id="ARBA00023055"/>
    </source>
</evidence>